<dbReference type="Pfam" id="PF02826">
    <property type="entry name" value="2-Hacid_dh_C"/>
    <property type="match status" value="1"/>
</dbReference>
<keyword evidence="2 4" id="KW-0560">Oxidoreductase</keyword>
<dbReference type="InterPro" id="IPR006140">
    <property type="entry name" value="D-isomer_DH_NAD-bd"/>
</dbReference>
<dbReference type="SUPFAM" id="SSF51735">
    <property type="entry name" value="NAD(P)-binding Rossmann-fold domains"/>
    <property type="match status" value="1"/>
</dbReference>
<organism evidence="7 8">
    <name type="scientific">Candidatus Haliotispira prima</name>
    <dbReference type="NCBI Taxonomy" id="3034016"/>
    <lineage>
        <taxon>Bacteria</taxon>
        <taxon>Pseudomonadati</taxon>
        <taxon>Spirochaetota</taxon>
        <taxon>Spirochaetia</taxon>
        <taxon>Spirochaetales</taxon>
        <taxon>Spirochaetaceae</taxon>
        <taxon>Candidatus Haliotispira</taxon>
    </lineage>
</organism>
<dbReference type="EC" id="1.1.1.28" evidence="7"/>
<dbReference type="InterPro" id="IPR029752">
    <property type="entry name" value="D-isomer_DH_CS1"/>
</dbReference>
<keyword evidence="3" id="KW-0520">NAD</keyword>
<dbReference type="SUPFAM" id="SSF52283">
    <property type="entry name" value="Formate/glycerate dehydrogenase catalytic domain-like"/>
    <property type="match status" value="1"/>
</dbReference>
<dbReference type="InterPro" id="IPR036291">
    <property type="entry name" value="NAD(P)-bd_dom_sf"/>
</dbReference>
<accession>A0ABY8MKI1</accession>
<dbReference type="RefSeq" id="WP_326928622.1">
    <property type="nucleotide sequence ID" value="NZ_CP123443.1"/>
</dbReference>
<dbReference type="GO" id="GO:0008720">
    <property type="term" value="F:D-lactate dehydrogenase (NAD+) activity"/>
    <property type="evidence" value="ECO:0007669"/>
    <property type="project" value="UniProtKB-EC"/>
</dbReference>
<dbReference type="PROSITE" id="PS00065">
    <property type="entry name" value="D_2_HYDROXYACID_DH_1"/>
    <property type="match status" value="1"/>
</dbReference>
<proteinExistence type="inferred from homology"/>
<evidence type="ECO:0000259" key="5">
    <source>
        <dbReference type="Pfam" id="PF00389"/>
    </source>
</evidence>
<dbReference type="PROSITE" id="PS00670">
    <property type="entry name" value="D_2_HYDROXYACID_DH_2"/>
    <property type="match status" value="1"/>
</dbReference>
<reference evidence="7 8" key="1">
    <citation type="submission" date="2023-04" db="EMBL/GenBank/DDBJ databases">
        <title>Spirochaete genome identified in red abalone sample constitutes a novel genus.</title>
        <authorList>
            <person name="Sharma S.P."/>
            <person name="Purcell C.M."/>
            <person name="Hyde J.R."/>
            <person name="Severin A.J."/>
        </authorList>
    </citation>
    <scope>NUCLEOTIDE SEQUENCE [LARGE SCALE GENOMIC DNA]</scope>
    <source>
        <strain evidence="7 8">SP-2023</strain>
    </source>
</reference>
<evidence type="ECO:0000259" key="6">
    <source>
        <dbReference type="Pfam" id="PF02826"/>
    </source>
</evidence>
<dbReference type="Pfam" id="PF00389">
    <property type="entry name" value="2-Hacid_dh"/>
    <property type="match status" value="1"/>
</dbReference>
<evidence type="ECO:0000256" key="3">
    <source>
        <dbReference type="ARBA" id="ARBA00023027"/>
    </source>
</evidence>
<dbReference type="InterPro" id="IPR006139">
    <property type="entry name" value="D-isomer_2_OHA_DH_cat_dom"/>
</dbReference>
<evidence type="ECO:0000313" key="8">
    <source>
        <dbReference type="Proteomes" id="UP001228690"/>
    </source>
</evidence>
<keyword evidence="8" id="KW-1185">Reference proteome</keyword>
<comment type="similarity">
    <text evidence="1 4">Belongs to the D-isomer specific 2-hydroxyacid dehydrogenase family.</text>
</comment>
<evidence type="ECO:0000256" key="2">
    <source>
        <dbReference type="ARBA" id="ARBA00023002"/>
    </source>
</evidence>
<sequence length="339" mass="38291">MIRIAFFDSKNYDINAFDSELQQLGPEQEVQIVYYEAKLSSKTANIITEDFDVICSFVNDKIDDEVIQAMKRCKIKLLALRCAGFNHVDFSSLKNSIPVVRVPAYSPNAVAEHALSLMCALNRKIHRAYHRVRDGNFSIQGLVGFDFYRKTAGIIGTGKIGRAMISILQGLGMEILACDPFPSPELEEQGVRYCRVEELCQKSDIISLHCPLTPETKYIINYDTLALMKRNVTLINTSRGGLINTQDLIYALKKDRINGAGLDVYEEEEAVFFEDHSLENLKDEQLLRLMSFNNVVLTAHQAFLTKEALSEIAHTTLHNIVSYIHKGELHNQVLPDQFG</sequence>
<dbReference type="InterPro" id="IPR058205">
    <property type="entry name" value="D-LDH-like"/>
</dbReference>
<dbReference type="PANTHER" id="PTHR43026">
    <property type="entry name" value="2-HYDROXYACID DEHYDROGENASE HOMOLOG 1-RELATED"/>
    <property type="match status" value="1"/>
</dbReference>
<evidence type="ECO:0000256" key="1">
    <source>
        <dbReference type="ARBA" id="ARBA00005854"/>
    </source>
</evidence>
<dbReference type="Proteomes" id="UP001228690">
    <property type="component" value="Chromosome"/>
</dbReference>
<name>A0ABY8MKI1_9SPIO</name>
<feature type="domain" description="D-isomer specific 2-hydroxyacid dehydrogenase catalytic" evidence="5">
    <location>
        <begin position="6"/>
        <end position="333"/>
    </location>
</feature>
<dbReference type="PANTHER" id="PTHR43026:SF1">
    <property type="entry name" value="2-HYDROXYACID DEHYDROGENASE HOMOLOG 1-RELATED"/>
    <property type="match status" value="1"/>
</dbReference>
<gene>
    <name evidence="7" type="ORF">P0082_05985</name>
</gene>
<evidence type="ECO:0000313" key="7">
    <source>
        <dbReference type="EMBL" id="WGK70411.1"/>
    </source>
</evidence>
<evidence type="ECO:0000256" key="4">
    <source>
        <dbReference type="RuleBase" id="RU003719"/>
    </source>
</evidence>
<dbReference type="CDD" id="cd12183">
    <property type="entry name" value="LDH_like_2"/>
    <property type="match status" value="1"/>
</dbReference>
<dbReference type="Gene3D" id="3.40.50.720">
    <property type="entry name" value="NAD(P)-binding Rossmann-like Domain"/>
    <property type="match status" value="2"/>
</dbReference>
<feature type="domain" description="D-isomer specific 2-hydroxyacid dehydrogenase NAD-binding" evidence="6">
    <location>
        <begin position="115"/>
        <end position="302"/>
    </location>
</feature>
<protein>
    <submittedName>
        <fullName evidence="7">2-hydroxyacid dehydrogenase</fullName>
        <ecNumber evidence="7">1.1.1.28</ecNumber>
    </submittedName>
</protein>
<dbReference type="EMBL" id="CP123443">
    <property type="protein sequence ID" value="WGK70411.1"/>
    <property type="molecule type" value="Genomic_DNA"/>
</dbReference>
<dbReference type="InterPro" id="IPR029753">
    <property type="entry name" value="D-isomer_DH_CS"/>
</dbReference>